<keyword evidence="9" id="KW-0411">Iron-sulfur</keyword>
<keyword evidence="8" id="KW-0408">Iron</keyword>
<keyword evidence="6" id="KW-0479">Metal-binding</keyword>
<dbReference type="Pfam" id="PF01077">
    <property type="entry name" value="NIR_SIR"/>
    <property type="match status" value="2"/>
</dbReference>
<evidence type="ECO:0000313" key="12">
    <source>
        <dbReference type="EMBL" id="KGM33770.1"/>
    </source>
</evidence>
<dbReference type="InterPro" id="IPR045854">
    <property type="entry name" value="NO2/SO3_Rdtase_4Fe4S_sf"/>
</dbReference>
<dbReference type="InterPro" id="IPR006067">
    <property type="entry name" value="NO2/SO3_Rdtase_4Fe4S_dom"/>
</dbReference>
<evidence type="ECO:0000256" key="5">
    <source>
        <dbReference type="ARBA" id="ARBA00022617"/>
    </source>
</evidence>
<protein>
    <submittedName>
        <fullName evidence="12">Sulfite reductase subunit beta</fullName>
    </submittedName>
</protein>
<dbReference type="Gene3D" id="3.30.413.10">
    <property type="entry name" value="Sulfite Reductase Hemoprotein, domain 1"/>
    <property type="match status" value="2"/>
</dbReference>
<dbReference type="PROSITE" id="PS00365">
    <property type="entry name" value="NIR_SIR"/>
    <property type="match status" value="1"/>
</dbReference>
<evidence type="ECO:0000256" key="9">
    <source>
        <dbReference type="ARBA" id="ARBA00023014"/>
    </source>
</evidence>
<evidence type="ECO:0000256" key="8">
    <source>
        <dbReference type="ARBA" id="ARBA00023004"/>
    </source>
</evidence>
<dbReference type="GO" id="GO:0050311">
    <property type="term" value="F:sulfite reductase (ferredoxin) activity"/>
    <property type="evidence" value="ECO:0007669"/>
    <property type="project" value="TreeGrafter"/>
</dbReference>
<evidence type="ECO:0000256" key="4">
    <source>
        <dbReference type="ARBA" id="ARBA00022485"/>
    </source>
</evidence>
<dbReference type="Pfam" id="PF03460">
    <property type="entry name" value="NIR_SIR_ferr"/>
    <property type="match status" value="2"/>
</dbReference>
<comment type="cofactor">
    <cofactor evidence="1">
        <name>siroheme</name>
        <dbReference type="ChEBI" id="CHEBI:60052"/>
    </cofactor>
</comment>
<evidence type="ECO:0000259" key="10">
    <source>
        <dbReference type="Pfam" id="PF01077"/>
    </source>
</evidence>
<comment type="cofactor">
    <cofactor evidence="2">
        <name>[4Fe-4S] cluster</name>
        <dbReference type="ChEBI" id="CHEBI:49883"/>
    </cofactor>
</comment>
<dbReference type="Gene3D" id="3.90.480.10">
    <property type="entry name" value="Sulfite Reductase Hemoprotein,Domain 2"/>
    <property type="match status" value="1"/>
</dbReference>
<evidence type="ECO:0000256" key="2">
    <source>
        <dbReference type="ARBA" id="ARBA00001966"/>
    </source>
</evidence>
<dbReference type="GO" id="GO:0000103">
    <property type="term" value="P:sulfate assimilation"/>
    <property type="evidence" value="ECO:0007669"/>
    <property type="project" value="TreeGrafter"/>
</dbReference>
<dbReference type="Proteomes" id="UP000029995">
    <property type="component" value="Unassembled WGS sequence"/>
</dbReference>
<comment type="caution">
    <text evidence="12">The sequence shown here is derived from an EMBL/GenBank/DDBJ whole genome shotgun (WGS) entry which is preliminary data.</text>
</comment>
<comment type="similarity">
    <text evidence="3">Belongs to the nitrite and sulfite reductase 4Fe-4S domain family.</text>
</comment>
<dbReference type="SUPFAM" id="SSF56014">
    <property type="entry name" value="Nitrite and sulphite reductase 4Fe-4S domain-like"/>
    <property type="match status" value="2"/>
</dbReference>
<dbReference type="EMBL" id="JANX01000150">
    <property type="protein sequence ID" value="KGM33770.1"/>
    <property type="molecule type" value="Genomic_DNA"/>
</dbReference>
<dbReference type="PANTHER" id="PTHR11493:SF47">
    <property type="entry name" value="SULFITE REDUCTASE [NADPH] SUBUNIT BETA"/>
    <property type="match status" value="1"/>
</dbReference>
<dbReference type="InterPro" id="IPR045169">
    <property type="entry name" value="NO2/SO3_Rdtase_4Fe4S_prot"/>
</dbReference>
<dbReference type="OrthoDB" id="9803707at2"/>
<dbReference type="PRINTS" id="PR00397">
    <property type="entry name" value="SIROHAEM"/>
</dbReference>
<dbReference type="PANTHER" id="PTHR11493">
    <property type="entry name" value="SULFITE REDUCTASE [NADPH] SUBUNIT BETA-RELATED"/>
    <property type="match status" value="1"/>
</dbReference>
<keyword evidence="7" id="KW-0560">Oxidoreductase</keyword>
<dbReference type="GO" id="GO:0016002">
    <property type="term" value="F:sulfite reductase activity"/>
    <property type="evidence" value="ECO:0007669"/>
    <property type="project" value="TreeGrafter"/>
</dbReference>
<dbReference type="Gene3D" id="3.90.480.20">
    <property type="match status" value="1"/>
</dbReference>
<dbReference type="GO" id="GO:0051539">
    <property type="term" value="F:4 iron, 4 sulfur cluster binding"/>
    <property type="evidence" value="ECO:0007669"/>
    <property type="project" value="UniProtKB-KW"/>
</dbReference>
<dbReference type="SUPFAM" id="SSF55124">
    <property type="entry name" value="Nitrite/Sulfite reductase N-terminal domain-like"/>
    <property type="match status" value="2"/>
</dbReference>
<keyword evidence="5" id="KW-0349">Heme</keyword>
<name>A0A0A0D6Q3_9PROT</name>
<dbReference type="GO" id="GO:0046872">
    <property type="term" value="F:metal ion binding"/>
    <property type="evidence" value="ECO:0007669"/>
    <property type="project" value="UniProtKB-KW"/>
</dbReference>
<feature type="domain" description="Nitrite/sulphite reductase 4Fe-4S" evidence="10">
    <location>
        <begin position="434"/>
        <end position="563"/>
    </location>
</feature>
<dbReference type="InterPro" id="IPR006066">
    <property type="entry name" value="NO2/SO3_Rdtase_FeS/sirohaem_BS"/>
</dbReference>
<dbReference type="RefSeq" id="WP_034837506.1">
    <property type="nucleotide sequence ID" value="NZ_JANX01000150.1"/>
</dbReference>
<evidence type="ECO:0000256" key="6">
    <source>
        <dbReference type="ARBA" id="ARBA00022723"/>
    </source>
</evidence>
<dbReference type="GO" id="GO:0020037">
    <property type="term" value="F:heme binding"/>
    <property type="evidence" value="ECO:0007669"/>
    <property type="project" value="InterPro"/>
</dbReference>
<feature type="domain" description="Nitrite/Sulfite reductase ferredoxin-like" evidence="11">
    <location>
        <begin position="76"/>
        <end position="135"/>
    </location>
</feature>
<dbReference type="AlphaFoldDB" id="A0A0A0D6Q3"/>
<evidence type="ECO:0000259" key="11">
    <source>
        <dbReference type="Pfam" id="PF03460"/>
    </source>
</evidence>
<evidence type="ECO:0000313" key="13">
    <source>
        <dbReference type="Proteomes" id="UP000029995"/>
    </source>
</evidence>
<evidence type="ECO:0000256" key="1">
    <source>
        <dbReference type="ARBA" id="ARBA00001929"/>
    </source>
</evidence>
<dbReference type="InterPro" id="IPR005117">
    <property type="entry name" value="NiRdtase/SiRdtase_haem-b_fer"/>
</dbReference>
<dbReference type="GO" id="GO:0009337">
    <property type="term" value="C:sulfite reductase complex (NADPH)"/>
    <property type="evidence" value="ECO:0007669"/>
    <property type="project" value="TreeGrafter"/>
</dbReference>
<proteinExistence type="inferred from homology"/>
<gene>
    <name evidence="12" type="ORF">P409_13975</name>
</gene>
<sequence>MSAEQSAAPAATPKLSAVEGVKEQSRFLRGGIAADLLTPGPSVTEESYNLLKFHGSYEQYDRDTATARKKQGLEKEYQFMVRARIPGGRLTAEQYLALDAIADRYSNGTLRITTRQGIQFHGVLKGNLKATIADINHSMLTTMSACGDVVRNVMTTPAPIRDAVHARLEADARFLSTRLLPKSRAYYELFLDEENVVPAESVDEPLYGATYLPRKFKVGLATPEDNSIDLLTQDLGILSVFEGDHLVGYNLNLGGGQGLTHTKAGTHARMASPIASVGPGELLQGAEAVIRLYRDHGNRADRKRARLKYVLDDMGLDWTRKELERQFGRVLADPLPHGPFKVPDHLGWHEQGDGRFWLGLPVASGRIEDGPKVRLRTALRALFENWAKPAVLTPQQDILIADIAPGERDEIEAHLRSHGVVFAEDLTAVRRWTLACPALPTCGLALSEAERIREPLVDSIEATLRKHGLIEERISIRITGCPNGCARPYAGDIGLVGRTPGTFALFVGGDFEGTRLNAKLTEKVPEAAIADTLDPLLGAFAQERQQGEGFGDWCHRQGIDRLATLLPGGKAL</sequence>
<reference evidence="12 13" key="1">
    <citation type="submission" date="2014-01" db="EMBL/GenBank/DDBJ databases">
        <title>Genome sequence determination for a cystic fibrosis isolate, Inquilinus limosus.</title>
        <authorList>
            <person name="Pino M."/>
            <person name="Di Conza J."/>
            <person name="Gutkind G."/>
        </authorList>
    </citation>
    <scope>NUCLEOTIDE SEQUENCE [LARGE SCALE GENOMIC DNA]</scope>
    <source>
        <strain evidence="12 13">MP06</strain>
    </source>
</reference>
<dbReference type="NCBIfam" id="NF010029">
    <property type="entry name" value="PRK13504.1"/>
    <property type="match status" value="1"/>
</dbReference>
<feature type="domain" description="Nitrite/sulphite reductase 4Fe-4S" evidence="10">
    <location>
        <begin position="175"/>
        <end position="329"/>
    </location>
</feature>
<accession>A0A0A0D6Q3</accession>
<evidence type="ECO:0000256" key="7">
    <source>
        <dbReference type="ARBA" id="ARBA00023002"/>
    </source>
</evidence>
<feature type="domain" description="Nitrite/Sulfite reductase ferredoxin-like" evidence="11">
    <location>
        <begin position="349"/>
        <end position="417"/>
    </location>
</feature>
<organism evidence="12 13">
    <name type="scientific">Inquilinus limosus MP06</name>
    <dbReference type="NCBI Taxonomy" id="1398085"/>
    <lineage>
        <taxon>Bacteria</taxon>
        <taxon>Pseudomonadati</taxon>
        <taxon>Pseudomonadota</taxon>
        <taxon>Alphaproteobacteria</taxon>
        <taxon>Rhodospirillales</taxon>
        <taxon>Rhodospirillaceae</taxon>
        <taxon>Inquilinus</taxon>
    </lineage>
</organism>
<evidence type="ECO:0000256" key="3">
    <source>
        <dbReference type="ARBA" id="ARBA00010429"/>
    </source>
</evidence>
<keyword evidence="4" id="KW-0004">4Fe-4S</keyword>
<dbReference type="InterPro" id="IPR036136">
    <property type="entry name" value="Nit/Sulf_reduc_fer-like_dom_sf"/>
</dbReference>